<reference evidence="1 2" key="1">
    <citation type="submission" date="2020-06" db="EMBL/GenBank/DDBJ databases">
        <title>Rhizobium sp.nov. isolated from the tomato plant.</title>
        <authorList>
            <person name="Thin K.K."/>
            <person name="Zhang X."/>
            <person name="He S."/>
        </authorList>
    </citation>
    <scope>NUCLEOTIDE SEQUENCE [LARGE SCALE GENOMIC DNA]</scope>
    <source>
        <strain evidence="1 2">DBTS2</strain>
    </source>
</reference>
<evidence type="ECO:0008006" key="3">
    <source>
        <dbReference type="Google" id="ProtNLM"/>
    </source>
</evidence>
<evidence type="ECO:0000313" key="2">
    <source>
        <dbReference type="Proteomes" id="UP000659172"/>
    </source>
</evidence>
<proteinExistence type="predicted"/>
<protein>
    <recommendedName>
        <fullName evidence="3">DUF2188 domain-containing protein</fullName>
    </recommendedName>
</protein>
<gene>
    <name evidence="1" type="ORF">HV823_21905</name>
</gene>
<sequence length="57" mass="6607">MDEQRRKITIVQQNGKWVVSVKTDEYSSHKAFETEAEARQFARQLSATEFTTIADET</sequence>
<keyword evidence="2" id="KW-1185">Reference proteome</keyword>
<dbReference type="EMBL" id="JABXYK010000018">
    <property type="protein sequence ID" value="NVP57905.1"/>
    <property type="molecule type" value="Genomic_DNA"/>
</dbReference>
<name>A0ABX2QJF1_9HYPH</name>
<evidence type="ECO:0000313" key="1">
    <source>
        <dbReference type="EMBL" id="NVP57905.1"/>
    </source>
</evidence>
<organism evidence="1 2">
    <name type="scientific">Mycoplana rhizolycopersici</name>
    <dbReference type="NCBI Taxonomy" id="2746702"/>
    <lineage>
        <taxon>Bacteria</taxon>
        <taxon>Pseudomonadati</taxon>
        <taxon>Pseudomonadota</taxon>
        <taxon>Alphaproteobacteria</taxon>
        <taxon>Hyphomicrobiales</taxon>
        <taxon>Rhizobiaceae</taxon>
        <taxon>Mycoplana</taxon>
    </lineage>
</organism>
<comment type="caution">
    <text evidence="1">The sequence shown here is derived from an EMBL/GenBank/DDBJ whole genome shotgun (WGS) entry which is preliminary data.</text>
</comment>
<accession>A0ABX2QJF1</accession>
<dbReference type="RefSeq" id="WP_176951830.1">
    <property type="nucleotide sequence ID" value="NZ_JABXYK010000018.1"/>
</dbReference>
<dbReference type="Proteomes" id="UP000659172">
    <property type="component" value="Unassembled WGS sequence"/>
</dbReference>